<dbReference type="VEuPathDB" id="VectorBase:GAUT036023"/>
<organism evidence="2 3">
    <name type="scientific">Glossina austeni</name>
    <name type="common">Savannah tsetse fly</name>
    <dbReference type="NCBI Taxonomy" id="7395"/>
    <lineage>
        <taxon>Eukaryota</taxon>
        <taxon>Metazoa</taxon>
        <taxon>Ecdysozoa</taxon>
        <taxon>Arthropoda</taxon>
        <taxon>Hexapoda</taxon>
        <taxon>Insecta</taxon>
        <taxon>Pterygota</taxon>
        <taxon>Neoptera</taxon>
        <taxon>Endopterygota</taxon>
        <taxon>Diptera</taxon>
        <taxon>Brachycera</taxon>
        <taxon>Muscomorpha</taxon>
        <taxon>Hippoboscoidea</taxon>
        <taxon>Glossinidae</taxon>
        <taxon>Glossina</taxon>
    </lineage>
</organism>
<proteinExistence type="predicted"/>
<name>A0A1A9VG11_GLOAU</name>
<keyword evidence="1" id="KW-0812">Transmembrane</keyword>
<dbReference type="EnsemblMetazoa" id="GAUT036023-RA">
    <property type="protein sequence ID" value="GAUT036023-PA"/>
    <property type="gene ID" value="GAUT036023"/>
</dbReference>
<protein>
    <submittedName>
        <fullName evidence="2">Uncharacterized protein</fullName>
    </submittedName>
</protein>
<feature type="transmembrane region" description="Helical" evidence="1">
    <location>
        <begin position="40"/>
        <end position="67"/>
    </location>
</feature>
<keyword evidence="1" id="KW-1133">Transmembrane helix</keyword>
<evidence type="ECO:0000313" key="2">
    <source>
        <dbReference type="EnsemblMetazoa" id="GAUT036023-PA"/>
    </source>
</evidence>
<accession>A0A1A9VG11</accession>
<dbReference type="AlphaFoldDB" id="A0A1A9VG11"/>
<evidence type="ECO:0000313" key="3">
    <source>
        <dbReference type="Proteomes" id="UP000078200"/>
    </source>
</evidence>
<keyword evidence="3" id="KW-1185">Reference proteome</keyword>
<sequence>MNIGAFVAILHFSTFAYKLASNSVLSLNGNHKKRRNNVAIIHIIAVCSVYNLMLVVKLLLIILFLILRLLLWWLLLLPSLSVTRDCTTLELFKAAAGVVVDTIEANAAKAELVRAE</sequence>
<keyword evidence="1" id="KW-0472">Membrane</keyword>
<evidence type="ECO:0000256" key="1">
    <source>
        <dbReference type="SAM" id="Phobius"/>
    </source>
</evidence>
<reference evidence="2" key="1">
    <citation type="submission" date="2020-05" db="UniProtKB">
        <authorList>
            <consortium name="EnsemblMetazoa"/>
        </authorList>
    </citation>
    <scope>IDENTIFICATION</scope>
    <source>
        <strain evidence="2">TTRI</strain>
    </source>
</reference>
<dbReference type="Proteomes" id="UP000078200">
    <property type="component" value="Unassembled WGS sequence"/>
</dbReference>